<evidence type="ECO:0000313" key="2">
    <source>
        <dbReference type="Proteomes" id="UP001328107"/>
    </source>
</evidence>
<keyword evidence="2" id="KW-1185">Reference proteome</keyword>
<accession>A0AAN4YZB1</accession>
<protein>
    <submittedName>
        <fullName evidence="1">Uncharacterized protein</fullName>
    </submittedName>
</protein>
<gene>
    <name evidence="1" type="ORF">PMAYCL1PPCAC_01358</name>
</gene>
<organism evidence="1 2">
    <name type="scientific">Pristionchus mayeri</name>
    <dbReference type="NCBI Taxonomy" id="1317129"/>
    <lineage>
        <taxon>Eukaryota</taxon>
        <taxon>Metazoa</taxon>
        <taxon>Ecdysozoa</taxon>
        <taxon>Nematoda</taxon>
        <taxon>Chromadorea</taxon>
        <taxon>Rhabditida</taxon>
        <taxon>Rhabditina</taxon>
        <taxon>Diplogasteromorpha</taxon>
        <taxon>Diplogasteroidea</taxon>
        <taxon>Neodiplogasteridae</taxon>
        <taxon>Pristionchus</taxon>
    </lineage>
</organism>
<dbReference type="AlphaFoldDB" id="A0AAN4YZB1"/>
<proteinExistence type="predicted"/>
<reference evidence="2" key="1">
    <citation type="submission" date="2022-10" db="EMBL/GenBank/DDBJ databases">
        <title>Genome assembly of Pristionchus species.</title>
        <authorList>
            <person name="Yoshida K."/>
            <person name="Sommer R.J."/>
        </authorList>
    </citation>
    <scope>NUCLEOTIDE SEQUENCE [LARGE SCALE GENOMIC DNA]</scope>
    <source>
        <strain evidence="2">RS5460</strain>
    </source>
</reference>
<dbReference type="EMBL" id="BTRK01000001">
    <property type="protein sequence ID" value="GMR31163.1"/>
    <property type="molecule type" value="Genomic_DNA"/>
</dbReference>
<dbReference type="Proteomes" id="UP001328107">
    <property type="component" value="Unassembled WGS sequence"/>
</dbReference>
<sequence length="281" mass="33626">MKCKKGCRRMHASIVGPTVILKVLSKEDSFAPFATRHYEDTNWQWTETLLDYNTDGLFREDPFGVSDYLVPFSLNKKRRWTVLEKLEEIVKNAQDPYRNLRISVSVHACSRNNRMPQLLQRPFGWERQASHVEDCRVEQYLDVLRNGQFIHRTHRNAHLDTLDHNTLHAKRPRTDDEFHARFNLPFEENQLYQKAHIRYNILKLVRDKRPVHPHNLPSYHRPHYHRPRHSLRRARNAWHVEVKLLLNDVIDEEESIFDDSEEFYDDHCEDETARDCPAEVT</sequence>
<comment type="caution">
    <text evidence="1">The sequence shown here is derived from an EMBL/GenBank/DDBJ whole genome shotgun (WGS) entry which is preliminary data.</text>
</comment>
<feature type="non-terminal residue" evidence="1">
    <location>
        <position position="281"/>
    </location>
</feature>
<name>A0AAN4YZB1_9BILA</name>
<evidence type="ECO:0000313" key="1">
    <source>
        <dbReference type="EMBL" id="GMR31163.1"/>
    </source>
</evidence>